<reference evidence="10" key="2">
    <citation type="submission" date="2023-02" db="EMBL/GenBank/DDBJ databases">
        <authorList>
            <person name="Swenson N.G."/>
            <person name="Wegrzyn J.L."/>
            <person name="Mcevoy S.L."/>
        </authorList>
    </citation>
    <scope>NUCLEOTIDE SEQUENCE</scope>
    <source>
        <strain evidence="10">91603</strain>
        <tissue evidence="10">Leaf</tissue>
    </source>
</reference>
<evidence type="ECO:0000256" key="4">
    <source>
        <dbReference type="ARBA" id="ARBA00022583"/>
    </source>
</evidence>
<evidence type="ECO:0000313" key="10">
    <source>
        <dbReference type="EMBL" id="KAI9165639.1"/>
    </source>
</evidence>
<dbReference type="Proteomes" id="UP001064489">
    <property type="component" value="Chromosome 10"/>
</dbReference>
<evidence type="ECO:0000256" key="5">
    <source>
        <dbReference type="ARBA" id="ARBA00023034"/>
    </source>
</evidence>
<proteinExistence type="predicted"/>
<dbReference type="PROSITE" id="PS50942">
    <property type="entry name" value="ENTH"/>
    <property type="match status" value="1"/>
</dbReference>
<comment type="subcellular location">
    <subcellularLocation>
        <location evidence="1">Cytoplasmic vesicle</location>
        <location evidence="1">Clathrin-coated vesicle</location>
    </subcellularLocation>
    <subcellularLocation>
        <location evidence="2">Golgi apparatus</location>
    </subcellularLocation>
    <subcellularLocation>
        <location evidence="3">Membrane</location>
        <location evidence="3">Clathrin-coated pit</location>
    </subcellularLocation>
</comment>
<dbReference type="EMBL" id="JAJSOW010000105">
    <property type="protein sequence ID" value="KAI9165639.1"/>
    <property type="molecule type" value="Genomic_DNA"/>
</dbReference>
<dbReference type="PANTHER" id="PTHR22951">
    <property type="entry name" value="CLATHRIN ASSEMBLY PROTEIN"/>
    <property type="match status" value="1"/>
</dbReference>
<evidence type="ECO:0000256" key="1">
    <source>
        <dbReference type="ARBA" id="ARBA00004132"/>
    </source>
</evidence>
<evidence type="ECO:0000259" key="9">
    <source>
        <dbReference type="PROSITE" id="PS50942"/>
    </source>
</evidence>
<dbReference type="GO" id="GO:0005794">
    <property type="term" value="C:Golgi apparatus"/>
    <property type="evidence" value="ECO:0007669"/>
    <property type="project" value="UniProtKB-SubCell"/>
</dbReference>
<dbReference type="SUPFAM" id="SSF48464">
    <property type="entry name" value="ENTH/VHS domain"/>
    <property type="match status" value="1"/>
</dbReference>
<dbReference type="GO" id="GO:0006900">
    <property type="term" value="P:vesicle budding from membrane"/>
    <property type="evidence" value="ECO:0007669"/>
    <property type="project" value="TreeGrafter"/>
</dbReference>
<reference evidence="10" key="1">
    <citation type="journal article" date="2022" name="Plant J.">
        <title>Strategies of tolerance reflected in two North American maple genomes.</title>
        <authorList>
            <person name="McEvoy S.L."/>
            <person name="Sezen U.U."/>
            <person name="Trouern-Trend A."/>
            <person name="McMahon S.M."/>
            <person name="Schaberg P.G."/>
            <person name="Yang J."/>
            <person name="Wegrzyn J.L."/>
            <person name="Swenson N.G."/>
        </authorList>
    </citation>
    <scope>NUCLEOTIDE SEQUENCE</scope>
    <source>
        <strain evidence="10">91603</strain>
    </source>
</reference>
<name>A0AAD5IJP5_ACENE</name>
<dbReference type="GO" id="GO:0005545">
    <property type="term" value="F:1-phosphatidylinositol binding"/>
    <property type="evidence" value="ECO:0007669"/>
    <property type="project" value="TreeGrafter"/>
</dbReference>
<evidence type="ECO:0000313" key="11">
    <source>
        <dbReference type="Proteomes" id="UP001064489"/>
    </source>
</evidence>
<dbReference type="AlphaFoldDB" id="A0AAD5IJP5"/>
<evidence type="ECO:0000256" key="8">
    <source>
        <dbReference type="ARBA" id="ARBA00023329"/>
    </source>
</evidence>
<dbReference type="GO" id="GO:0072583">
    <property type="term" value="P:clathrin-dependent endocytosis"/>
    <property type="evidence" value="ECO:0007669"/>
    <property type="project" value="InterPro"/>
</dbReference>
<keyword evidence="4" id="KW-0254">Endocytosis</keyword>
<dbReference type="SMART" id="SM00273">
    <property type="entry name" value="ENTH"/>
    <property type="match status" value="1"/>
</dbReference>
<dbReference type="Gene3D" id="1.25.40.90">
    <property type="match status" value="1"/>
</dbReference>
<dbReference type="GO" id="GO:0005546">
    <property type="term" value="F:phosphatidylinositol-4,5-bisphosphate binding"/>
    <property type="evidence" value="ECO:0007669"/>
    <property type="project" value="TreeGrafter"/>
</dbReference>
<keyword evidence="5" id="KW-0333">Golgi apparatus</keyword>
<protein>
    <recommendedName>
        <fullName evidence="9">ENTH domain-containing protein</fullName>
    </recommendedName>
</protein>
<evidence type="ECO:0000256" key="3">
    <source>
        <dbReference type="ARBA" id="ARBA00004600"/>
    </source>
</evidence>
<dbReference type="PANTHER" id="PTHR22951:SF76">
    <property type="entry name" value="OS09G0468150 PROTEIN"/>
    <property type="match status" value="1"/>
</dbReference>
<dbReference type="FunFam" id="1.25.40.90:FF:000035">
    <property type="entry name" value="Putative clathrin assembly protein At4g40080"/>
    <property type="match status" value="1"/>
</dbReference>
<dbReference type="InterPro" id="IPR013809">
    <property type="entry name" value="ENTH"/>
</dbReference>
<evidence type="ECO:0000256" key="7">
    <source>
        <dbReference type="ARBA" id="ARBA00023176"/>
    </source>
</evidence>
<dbReference type="CDD" id="cd16987">
    <property type="entry name" value="ANTH_N_AP180_plant"/>
    <property type="match status" value="1"/>
</dbReference>
<dbReference type="InterPro" id="IPR048050">
    <property type="entry name" value="ANTH_N_plant"/>
</dbReference>
<accession>A0AAD5IJP5</accession>
<evidence type="ECO:0000256" key="6">
    <source>
        <dbReference type="ARBA" id="ARBA00023136"/>
    </source>
</evidence>
<evidence type="ECO:0000256" key="2">
    <source>
        <dbReference type="ARBA" id="ARBA00004555"/>
    </source>
</evidence>
<dbReference type="GO" id="GO:0000149">
    <property type="term" value="F:SNARE binding"/>
    <property type="evidence" value="ECO:0007669"/>
    <property type="project" value="TreeGrafter"/>
</dbReference>
<keyword evidence="7" id="KW-0168">Coated pit</keyword>
<dbReference type="Pfam" id="PF07651">
    <property type="entry name" value="ANTH"/>
    <property type="match status" value="1"/>
</dbReference>
<dbReference type="GO" id="GO:0048268">
    <property type="term" value="P:clathrin coat assembly"/>
    <property type="evidence" value="ECO:0007669"/>
    <property type="project" value="InterPro"/>
</dbReference>
<feature type="domain" description="ENTH" evidence="9">
    <location>
        <begin position="23"/>
        <end position="161"/>
    </location>
</feature>
<dbReference type="GO" id="GO:0032050">
    <property type="term" value="F:clathrin heavy chain binding"/>
    <property type="evidence" value="ECO:0007669"/>
    <property type="project" value="TreeGrafter"/>
</dbReference>
<comment type="caution">
    <text evidence="10">The sequence shown here is derived from an EMBL/GenBank/DDBJ whole genome shotgun (WGS) entry which is preliminary data.</text>
</comment>
<dbReference type="InterPro" id="IPR008942">
    <property type="entry name" value="ENTH_VHS"/>
</dbReference>
<keyword evidence="8" id="KW-0968">Cytoplasmic vesicle</keyword>
<keyword evidence="11" id="KW-1185">Reference proteome</keyword>
<dbReference type="InterPro" id="IPR011417">
    <property type="entry name" value="ANTH_dom"/>
</dbReference>
<dbReference type="GO" id="GO:0005905">
    <property type="term" value="C:clathrin-coated pit"/>
    <property type="evidence" value="ECO:0007669"/>
    <property type="project" value="UniProtKB-SubCell"/>
</dbReference>
<organism evidence="10 11">
    <name type="scientific">Acer negundo</name>
    <name type="common">Box elder</name>
    <dbReference type="NCBI Taxonomy" id="4023"/>
    <lineage>
        <taxon>Eukaryota</taxon>
        <taxon>Viridiplantae</taxon>
        <taxon>Streptophyta</taxon>
        <taxon>Embryophyta</taxon>
        <taxon>Tracheophyta</taxon>
        <taxon>Spermatophyta</taxon>
        <taxon>Magnoliopsida</taxon>
        <taxon>eudicotyledons</taxon>
        <taxon>Gunneridae</taxon>
        <taxon>Pentapetalae</taxon>
        <taxon>rosids</taxon>
        <taxon>malvids</taxon>
        <taxon>Sapindales</taxon>
        <taxon>Sapindaceae</taxon>
        <taxon>Hippocastanoideae</taxon>
        <taxon>Acereae</taxon>
        <taxon>Acer</taxon>
    </lineage>
</organism>
<dbReference type="GO" id="GO:0030136">
    <property type="term" value="C:clathrin-coated vesicle"/>
    <property type="evidence" value="ECO:0007669"/>
    <property type="project" value="UniProtKB-SubCell"/>
</dbReference>
<gene>
    <name evidence="10" type="ORF">LWI28_017872</name>
</gene>
<sequence>MGRLTSLIGIIKDKISQSRAAIVSKPNTIPLHLALLRATTHDPFTPPNHKHLTAFLSFGHSSRATAAAAIEALMDRLHNTHDASVAIKCLVVVHHIIKHGSFILQDQLSVYPTNGGRNYLKLSNFRDNTTPFTWELSSWVRWYARYLEHLLSTSRVLAFFLCSTLSSVEKDKEDEKVSALMNTDLLREIESLVVLLEEMCKRPDSLHVHGNNLVEEIVGSVVEDYLSSMNEVSTRVNEFKERLSCLSFGDSVELVYTLKRLEDCKDRLLILSNKKRVLIETFWGSIEELKERVGKEKVYREEKMMVSFGRRDKGSESARFGDRVLNYGNSVRFSSARFDLNSFPLLVL</sequence>
<keyword evidence="6" id="KW-0472">Membrane</keyword>
<dbReference type="InterPro" id="IPR045192">
    <property type="entry name" value="AP180-like"/>
</dbReference>